<dbReference type="NCBIfam" id="TIGR00594">
    <property type="entry name" value="polc"/>
    <property type="match status" value="1"/>
</dbReference>
<dbReference type="CDD" id="cd12113">
    <property type="entry name" value="PHP_PolIIIA_DnaE3"/>
    <property type="match status" value="1"/>
</dbReference>
<evidence type="ECO:0000256" key="1">
    <source>
        <dbReference type="ARBA" id="ARBA00004496"/>
    </source>
</evidence>
<evidence type="ECO:0000256" key="4">
    <source>
        <dbReference type="ARBA" id="ARBA00019114"/>
    </source>
</evidence>
<dbReference type="SMART" id="SM00481">
    <property type="entry name" value="POLIIIAc"/>
    <property type="match status" value="1"/>
</dbReference>
<dbReference type="InterPro" id="IPR029460">
    <property type="entry name" value="DNAPol_HHH"/>
</dbReference>
<gene>
    <name evidence="12" type="ORF">AT268_33400</name>
</gene>
<dbReference type="Proteomes" id="UP000075476">
    <property type="component" value="Unassembled WGS sequence"/>
</dbReference>
<comment type="function">
    <text evidence="9">DNA polymerase III is a complex, multichain enzyme responsible for most of the replicative synthesis in bacteria. This DNA polymerase also exhibits 3' to 5' exonuclease activity. The alpha chain is the DNA polymerase.</text>
</comment>
<evidence type="ECO:0000256" key="2">
    <source>
        <dbReference type="ARBA" id="ARBA00009496"/>
    </source>
</evidence>
<dbReference type="InterPro" id="IPR004365">
    <property type="entry name" value="NA-bd_OB_tRNA"/>
</dbReference>
<evidence type="ECO:0000313" key="13">
    <source>
        <dbReference type="Proteomes" id="UP000075476"/>
    </source>
</evidence>
<dbReference type="InterPro" id="IPR003141">
    <property type="entry name" value="Pol/His_phosphatase_N"/>
</dbReference>
<sequence length="1237" mass="140969">MQVVFPNLSIEKGTIVELHLEGDKVAVKKNKDDNFELICTLPLNKFEKNNRNLFERRQMFRAVVNGNVLDVVRYVSLHGHTGYSLLDGATKIHEMVAKTEWASAITDHGVMYGTLDFYKKMKKANKKPILGFEAYIENLDGKKEGKHQLLLAINATGYRNLVKLTSMGFENKYYKPHVKLEWLEKYSEGVVSTSSCLGGLVPQAIIKGDMDLARKTVQKMIDIFGKENYYIEIQRHGCEEEEVVNPALLQLAEEFGLKAIATSDSHYTEIEDASVHEILLCIGTKTTMDDPNRMVFPGSGYHIHTSEEMEDLFWDMPELLDNTLDLAERINIDIQLGEIYLPEFPLPEGFESQADYFEHLAWEGFAKRFKGQKEFKSKEYRERLTFEIETIKTMGFPGYFVIVWDFIRFAKERGILVGPGRGSACGSLVAYALDITDIDPIPYGLIFERFLNPDRISMPDIDIDFEDTRREEVIDYVKELYGEEAVSRIITFGTLAAKVSVRDVARVLDKPLGNMIANAIPEKPGMTLNKALNESPEFYNMYHSDAEVKEIVDIALRIEGLPRNVSQHACGVIIAPSAVTDHIPQVLLENTDTGAYEHTTQYNKDECEEMGLLKMDFLGLRTMGVMGRAFIDINKKRKELGLEPITLESIPLDDIRVYEYIAKGNTAGVFQLESAGMTNFMMELFQDAHTLDAEMGKQLFERLIAGISLYRPGPLDEIPNYIKNMLKPEGIEYDVPQLQPILETTYNIIVYQEQCMFIVRELANFTRGQSDTIRKGMAKKVEALLNEYGEYFVHGSEEKGITGCVANGIDEHIAIALWERMKKFGRYAFNKSHATGYANIAIKTGFLAYYYPTEYMCATLNSFITMSDKIKAYMAVSKRQKIDVLPPDVNKSREVFTVEGNSIRFGLQGIRNMGKISIRLIEERDTRGDFRNFQDCAVRMAKYQKVDRRVLEALIFSGAVDSFEGTRNSKLMMLDALLLVASQERKDYQSGQLSIFDIPLLSQDKIREVLTPTLTEFNIDFKLEKEKEFAGFYISAHPLDSYETLLAEEEFCEIGFLQDTDEKDEADRVRSYKKSIRVAGIITEIETYYTKKDNKPLNVFKLEDTTGEIKCVAFSNVLEQSTGLLHEGSIIAVEGKFEEDDRGTQIMVKRVIDIHDVGNDGNPKEIVLLGSRNVNNARKQFVKVRDYLKEYESEDSTVPVYFIFGGNTYKVNYTHFNLTMITQMQEIVGKQNCRVNY</sequence>
<evidence type="ECO:0000256" key="3">
    <source>
        <dbReference type="ARBA" id="ARBA00012417"/>
    </source>
</evidence>
<comment type="similarity">
    <text evidence="2">Belongs to the DNA polymerase type-C family. DnaE subfamily.</text>
</comment>
<dbReference type="GO" id="GO:0006260">
    <property type="term" value="P:DNA replication"/>
    <property type="evidence" value="ECO:0007669"/>
    <property type="project" value="UniProtKB-KW"/>
</dbReference>
<proteinExistence type="inferred from homology"/>
<evidence type="ECO:0000313" key="12">
    <source>
        <dbReference type="EMBL" id="KXY51373.1"/>
    </source>
</evidence>
<dbReference type="GO" id="GO:0003676">
    <property type="term" value="F:nucleic acid binding"/>
    <property type="evidence" value="ECO:0007669"/>
    <property type="project" value="InterPro"/>
</dbReference>
<comment type="catalytic activity">
    <reaction evidence="10">
        <text>DNA(n) + a 2'-deoxyribonucleoside 5'-triphosphate = DNA(n+1) + diphosphate</text>
        <dbReference type="Rhea" id="RHEA:22508"/>
        <dbReference type="Rhea" id="RHEA-COMP:17339"/>
        <dbReference type="Rhea" id="RHEA-COMP:17340"/>
        <dbReference type="ChEBI" id="CHEBI:33019"/>
        <dbReference type="ChEBI" id="CHEBI:61560"/>
        <dbReference type="ChEBI" id="CHEBI:173112"/>
        <dbReference type="EC" id="2.7.7.7"/>
    </reaction>
</comment>
<dbReference type="InterPro" id="IPR040982">
    <property type="entry name" value="DNA_pol3_finger"/>
</dbReference>
<accession>A0A9X0MK45</accession>
<evidence type="ECO:0000256" key="8">
    <source>
        <dbReference type="ARBA" id="ARBA00022932"/>
    </source>
</evidence>
<reference evidence="12 13" key="1">
    <citation type="submission" date="2015-12" db="EMBL/GenBank/DDBJ databases">
        <title>Bacillus cereus Group isolate.</title>
        <authorList>
            <person name="Kovac J."/>
        </authorList>
    </citation>
    <scope>NUCLEOTIDE SEQUENCE [LARGE SCALE GENOMIC DNA]</scope>
    <source>
        <strain evidence="12 13">FSL K6-0073</strain>
    </source>
</reference>
<dbReference type="PANTHER" id="PTHR32294:SF0">
    <property type="entry name" value="DNA POLYMERASE III SUBUNIT ALPHA"/>
    <property type="match status" value="1"/>
</dbReference>
<dbReference type="PANTHER" id="PTHR32294">
    <property type="entry name" value="DNA POLYMERASE III SUBUNIT ALPHA"/>
    <property type="match status" value="1"/>
</dbReference>
<dbReference type="Gene3D" id="1.10.10.1600">
    <property type="entry name" value="Bacterial DNA polymerase III alpha subunit, thumb domain"/>
    <property type="match status" value="1"/>
</dbReference>
<organism evidence="12 13">
    <name type="scientific">Bacillus cereus</name>
    <dbReference type="NCBI Taxonomy" id="1396"/>
    <lineage>
        <taxon>Bacteria</taxon>
        <taxon>Bacillati</taxon>
        <taxon>Bacillota</taxon>
        <taxon>Bacilli</taxon>
        <taxon>Bacillales</taxon>
        <taxon>Bacillaceae</taxon>
        <taxon>Bacillus</taxon>
        <taxon>Bacillus cereus group</taxon>
    </lineage>
</organism>
<keyword evidence="5" id="KW-0808">Transferase</keyword>
<evidence type="ECO:0000259" key="11">
    <source>
        <dbReference type="SMART" id="SM00481"/>
    </source>
</evidence>
<dbReference type="Gene3D" id="2.40.50.140">
    <property type="entry name" value="Nucleic acid-binding proteins"/>
    <property type="match status" value="1"/>
</dbReference>
<dbReference type="Gene3D" id="3.20.20.140">
    <property type="entry name" value="Metal-dependent hydrolases"/>
    <property type="match status" value="1"/>
</dbReference>
<dbReference type="NCBIfam" id="NF004226">
    <property type="entry name" value="PRK05673.1"/>
    <property type="match status" value="1"/>
</dbReference>
<name>A0A9X0MK45_BACCE</name>
<dbReference type="AlphaFoldDB" id="A0A9X0MK45"/>
<evidence type="ECO:0000256" key="7">
    <source>
        <dbReference type="ARBA" id="ARBA00022705"/>
    </source>
</evidence>
<dbReference type="InterPro" id="IPR041931">
    <property type="entry name" value="DNA_pol3_alpha_thumb_dom"/>
</dbReference>
<dbReference type="SUPFAM" id="SSF89550">
    <property type="entry name" value="PHP domain-like"/>
    <property type="match status" value="1"/>
</dbReference>
<comment type="subcellular location">
    <subcellularLocation>
        <location evidence="1">Cytoplasm</location>
    </subcellularLocation>
</comment>
<dbReference type="RefSeq" id="WP_061662707.1">
    <property type="nucleotide sequence ID" value="NZ_LOMO01000001.1"/>
</dbReference>
<dbReference type="GO" id="GO:0005737">
    <property type="term" value="C:cytoplasm"/>
    <property type="evidence" value="ECO:0007669"/>
    <property type="project" value="UniProtKB-SubCell"/>
</dbReference>
<dbReference type="Pfam" id="PF07733">
    <property type="entry name" value="DNA_pol3_alpha"/>
    <property type="match status" value="1"/>
</dbReference>
<dbReference type="Pfam" id="PF02811">
    <property type="entry name" value="PHP"/>
    <property type="match status" value="1"/>
</dbReference>
<dbReference type="Gene3D" id="1.10.150.870">
    <property type="match status" value="1"/>
</dbReference>
<dbReference type="Pfam" id="PF17657">
    <property type="entry name" value="DNA_pol3_finger"/>
    <property type="match status" value="1"/>
</dbReference>
<dbReference type="InterPro" id="IPR004805">
    <property type="entry name" value="DnaE2/DnaE/PolC"/>
</dbReference>
<evidence type="ECO:0000256" key="5">
    <source>
        <dbReference type="ARBA" id="ARBA00022679"/>
    </source>
</evidence>
<evidence type="ECO:0000256" key="6">
    <source>
        <dbReference type="ARBA" id="ARBA00022695"/>
    </source>
</evidence>
<comment type="caution">
    <text evidence="12">The sequence shown here is derived from an EMBL/GenBank/DDBJ whole genome shotgun (WGS) entry which is preliminary data.</text>
</comment>
<dbReference type="InterPro" id="IPR016195">
    <property type="entry name" value="Pol/histidinol_Pase-like"/>
</dbReference>
<dbReference type="SUPFAM" id="SSF50249">
    <property type="entry name" value="Nucleic acid-binding proteins"/>
    <property type="match status" value="1"/>
</dbReference>
<feature type="domain" description="Polymerase/histidinol phosphatase N-terminal" evidence="11">
    <location>
        <begin position="75"/>
        <end position="138"/>
    </location>
</feature>
<dbReference type="InterPro" id="IPR004013">
    <property type="entry name" value="PHP_dom"/>
</dbReference>
<keyword evidence="8" id="KW-0239">DNA-directed DNA polymerase</keyword>
<protein>
    <recommendedName>
        <fullName evidence="4">DNA polymerase III subunit alpha</fullName>
        <ecNumber evidence="3">2.7.7.7</ecNumber>
    </recommendedName>
</protein>
<dbReference type="EC" id="2.7.7.7" evidence="3"/>
<dbReference type="GO" id="GO:0008408">
    <property type="term" value="F:3'-5' exonuclease activity"/>
    <property type="evidence" value="ECO:0007669"/>
    <property type="project" value="InterPro"/>
</dbReference>
<dbReference type="Pfam" id="PF14579">
    <property type="entry name" value="HHH_6"/>
    <property type="match status" value="1"/>
</dbReference>
<keyword evidence="7" id="KW-0235">DNA replication</keyword>
<dbReference type="InterPro" id="IPR011708">
    <property type="entry name" value="DNA_pol3_alpha_NTPase_dom"/>
</dbReference>
<evidence type="ECO:0000256" key="10">
    <source>
        <dbReference type="ARBA" id="ARBA00049244"/>
    </source>
</evidence>
<keyword evidence="6" id="KW-0548">Nucleotidyltransferase</keyword>
<evidence type="ECO:0000256" key="9">
    <source>
        <dbReference type="ARBA" id="ARBA00025611"/>
    </source>
</evidence>
<dbReference type="GO" id="GO:0003887">
    <property type="term" value="F:DNA-directed DNA polymerase activity"/>
    <property type="evidence" value="ECO:0007669"/>
    <property type="project" value="UniProtKB-KW"/>
</dbReference>
<dbReference type="CDD" id="cd04485">
    <property type="entry name" value="DnaE_OBF"/>
    <property type="match status" value="1"/>
</dbReference>
<dbReference type="InterPro" id="IPR012340">
    <property type="entry name" value="NA-bd_OB-fold"/>
</dbReference>
<dbReference type="Pfam" id="PF01336">
    <property type="entry name" value="tRNA_anti-codon"/>
    <property type="match status" value="1"/>
</dbReference>
<dbReference type="EMBL" id="LOMO01000001">
    <property type="protein sequence ID" value="KXY51373.1"/>
    <property type="molecule type" value="Genomic_DNA"/>
</dbReference>